<comment type="caution">
    <text evidence="2">The sequence shown here is derived from an EMBL/GenBank/DDBJ whole genome shotgun (WGS) entry which is preliminary data.</text>
</comment>
<dbReference type="AlphaFoldDB" id="A0A411Z6V4"/>
<evidence type="ECO:0000313" key="2">
    <source>
        <dbReference type="EMBL" id="RGP38784.1"/>
    </source>
</evidence>
<organism evidence="2 3">
    <name type="scientific">Pseudotabrizicola alkalilacus</name>
    <dbReference type="NCBI Taxonomy" id="2305252"/>
    <lineage>
        <taxon>Bacteria</taxon>
        <taxon>Pseudomonadati</taxon>
        <taxon>Pseudomonadota</taxon>
        <taxon>Alphaproteobacteria</taxon>
        <taxon>Rhodobacterales</taxon>
        <taxon>Paracoccaceae</taxon>
        <taxon>Pseudotabrizicola</taxon>
    </lineage>
</organism>
<sequence>MVKEAPKYGPTRGEYLIRLVISLGGLGLLAFAIAFRGWPEGPGLVEVVGFAGLFFGGSALMAVRRLRR</sequence>
<gene>
    <name evidence="2" type="ORF">D1012_01270</name>
</gene>
<feature type="transmembrane region" description="Helical" evidence="1">
    <location>
        <begin position="44"/>
        <end position="63"/>
    </location>
</feature>
<protein>
    <submittedName>
        <fullName evidence="2">Uncharacterized protein</fullName>
    </submittedName>
</protein>
<proteinExistence type="predicted"/>
<accession>A0A411Z6V4</accession>
<keyword evidence="1" id="KW-1133">Transmembrane helix</keyword>
<dbReference type="EMBL" id="QWEY01000001">
    <property type="protein sequence ID" value="RGP38784.1"/>
    <property type="molecule type" value="Genomic_DNA"/>
</dbReference>
<evidence type="ECO:0000256" key="1">
    <source>
        <dbReference type="SAM" id="Phobius"/>
    </source>
</evidence>
<reference evidence="2 3" key="1">
    <citation type="submission" date="2018-08" db="EMBL/GenBank/DDBJ databases">
        <title>Flavobacterium tibetense sp. nov., isolated from a wetland YonghuCo on Tibetan Plateau.</title>
        <authorList>
            <person name="Phurbu D."/>
            <person name="Lu H."/>
            <person name="Xing P."/>
        </authorList>
    </citation>
    <scope>NUCLEOTIDE SEQUENCE [LARGE SCALE GENOMIC DNA]</scope>
    <source>
        <strain evidence="2 3">DJC</strain>
    </source>
</reference>
<name>A0A411Z6V4_9RHOB</name>
<dbReference type="RefSeq" id="WP_118149528.1">
    <property type="nucleotide sequence ID" value="NZ_QWEY01000001.1"/>
</dbReference>
<dbReference type="Proteomes" id="UP000284547">
    <property type="component" value="Unassembled WGS sequence"/>
</dbReference>
<keyword evidence="1" id="KW-0472">Membrane</keyword>
<evidence type="ECO:0000313" key="3">
    <source>
        <dbReference type="Proteomes" id="UP000284547"/>
    </source>
</evidence>
<keyword evidence="1" id="KW-0812">Transmembrane</keyword>
<keyword evidence="3" id="KW-1185">Reference proteome</keyword>
<feature type="transmembrane region" description="Helical" evidence="1">
    <location>
        <begin position="15"/>
        <end position="38"/>
    </location>
</feature>